<dbReference type="Proteomes" id="UP000236291">
    <property type="component" value="Unassembled WGS sequence"/>
</dbReference>
<comment type="caution">
    <text evidence="1">The sequence shown here is derived from an EMBL/GenBank/DDBJ whole genome shotgun (WGS) entry which is preliminary data.</text>
</comment>
<organism evidence="1 2">
    <name type="scientific">Trifolium pratense</name>
    <name type="common">Red clover</name>
    <dbReference type="NCBI Taxonomy" id="57577"/>
    <lineage>
        <taxon>Eukaryota</taxon>
        <taxon>Viridiplantae</taxon>
        <taxon>Streptophyta</taxon>
        <taxon>Embryophyta</taxon>
        <taxon>Tracheophyta</taxon>
        <taxon>Spermatophyta</taxon>
        <taxon>Magnoliopsida</taxon>
        <taxon>eudicotyledons</taxon>
        <taxon>Gunneridae</taxon>
        <taxon>Pentapetalae</taxon>
        <taxon>rosids</taxon>
        <taxon>fabids</taxon>
        <taxon>Fabales</taxon>
        <taxon>Fabaceae</taxon>
        <taxon>Papilionoideae</taxon>
        <taxon>50 kb inversion clade</taxon>
        <taxon>NPAAA clade</taxon>
        <taxon>Hologalegina</taxon>
        <taxon>IRL clade</taxon>
        <taxon>Trifolieae</taxon>
        <taxon>Trifolium</taxon>
    </lineage>
</organism>
<dbReference type="AlphaFoldDB" id="A0A2K3M0D2"/>
<feature type="non-terminal residue" evidence="1">
    <location>
        <position position="33"/>
    </location>
</feature>
<gene>
    <name evidence="1" type="ORF">L195_g040312</name>
</gene>
<evidence type="ECO:0000313" key="2">
    <source>
        <dbReference type="Proteomes" id="UP000236291"/>
    </source>
</evidence>
<reference evidence="1 2" key="2">
    <citation type="journal article" date="2017" name="Front. Plant Sci.">
        <title>Gene Classification and Mining of Molecular Markers Useful in Red Clover (Trifolium pratense) Breeding.</title>
        <authorList>
            <person name="Istvanek J."/>
            <person name="Dluhosova J."/>
            <person name="Dluhos P."/>
            <person name="Patkova L."/>
            <person name="Nedelnik J."/>
            <person name="Repkova J."/>
        </authorList>
    </citation>
    <scope>NUCLEOTIDE SEQUENCE [LARGE SCALE GENOMIC DNA]</scope>
    <source>
        <strain evidence="2">cv. Tatra</strain>
        <tissue evidence="1">Young leaves</tissue>
    </source>
</reference>
<dbReference type="EMBL" id="ASHM01045949">
    <property type="protein sequence ID" value="PNX84255.1"/>
    <property type="molecule type" value="Genomic_DNA"/>
</dbReference>
<sequence length="33" mass="3707">MNKRLLSTQKTLKQEVIIGKKPSEGDQPLILLS</sequence>
<name>A0A2K3M0D2_TRIPR</name>
<accession>A0A2K3M0D2</accession>
<reference evidence="1 2" key="1">
    <citation type="journal article" date="2014" name="Am. J. Bot.">
        <title>Genome assembly and annotation for red clover (Trifolium pratense; Fabaceae).</title>
        <authorList>
            <person name="Istvanek J."/>
            <person name="Jaros M."/>
            <person name="Krenek A."/>
            <person name="Repkova J."/>
        </authorList>
    </citation>
    <scope>NUCLEOTIDE SEQUENCE [LARGE SCALE GENOMIC DNA]</scope>
    <source>
        <strain evidence="2">cv. Tatra</strain>
        <tissue evidence="1">Young leaves</tissue>
    </source>
</reference>
<proteinExistence type="predicted"/>
<protein>
    <submittedName>
        <fullName evidence="1">Uncharacterized protein</fullName>
    </submittedName>
</protein>
<evidence type="ECO:0000313" key="1">
    <source>
        <dbReference type="EMBL" id="PNX84255.1"/>
    </source>
</evidence>